<keyword evidence="3" id="KW-1185">Reference proteome</keyword>
<evidence type="ECO:0000313" key="2">
    <source>
        <dbReference type="EMBL" id="RNL50773.1"/>
    </source>
</evidence>
<dbReference type="EMBL" id="RBEE01000043">
    <property type="protein sequence ID" value="RNL50773.1"/>
    <property type="molecule type" value="Genomic_DNA"/>
</dbReference>
<dbReference type="RefSeq" id="WP_123207199.1">
    <property type="nucleotide sequence ID" value="NZ_RBEE01000043.1"/>
</dbReference>
<organism evidence="2 3">
    <name type="scientific">Pedobacter jejuensis</name>
    <dbReference type="NCBI Taxonomy" id="1268550"/>
    <lineage>
        <taxon>Bacteria</taxon>
        <taxon>Pseudomonadati</taxon>
        <taxon>Bacteroidota</taxon>
        <taxon>Sphingobacteriia</taxon>
        <taxon>Sphingobacteriales</taxon>
        <taxon>Sphingobacteriaceae</taxon>
        <taxon>Pedobacter</taxon>
    </lineage>
</organism>
<dbReference type="OrthoDB" id="9945701at2"/>
<feature type="region of interest" description="Disordered" evidence="1">
    <location>
        <begin position="51"/>
        <end position="71"/>
    </location>
</feature>
<comment type="caution">
    <text evidence="2">The sequence shown here is derived from an EMBL/GenBank/DDBJ whole genome shotgun (WGS) entry which is preliminary data.</text>
</comment>
<feature type="compositionally biased region" description="Low complexity" evidence="1">
    <location>
        <begin position="59"/>
        <end position="71"/>
    </location>
</feature>
<dbReference type="AlphaFoldDB" id="A0A3N0BQ65"/>
<reference evidence="2 3" key="1">
    <citation type="submission" date="2018-10" db="EMBL/GenBank/DDBJ databases">
        <title>Genome sequencing of Pedobacter jejuensis TNB23.</title>
        <authorList>
            <person name="Cho Y.-J."/>
            <person name="Cho A."/>
            <person name="Kim O.-S."/>
        </authorList>
    </citation>
    <scope>NUCLEOTIDE SEQUENCE [LARGE SCALE GENOMIC DNA]</scope>
    <source>
        <strain evidence="2 3">TNB23</strain>
    </source>
</reference>
<sequence>MKLHLATLKSAVVKYGPLYGTMPETALKAEIAKDEKNFTEEEISEVFEAIKPDDSNPGQSNTTATTSTQSTEGVLLISEEPEWVQKVIDSYNEAKASNNKLLESNEQVLSGIENFRTAANDLIKGISANGVKSEKGEVPKAILTFNPEAKYVATGPIKHPHDIEKLIKKGDNVTKLGEAFITDMLARGGVEEA</sequence>
<protein>
    <submittedName>
        <fullName evidence="2">Uncharacterized protein</fullName>
    </submittedName>
</protein>
<gene>
    <name evidence="2" type="ORF">D7004_17955</name>
</gene>
<dbReference type="Proteomes" id="UP000274046">
    <property type="component" value="Unassembled WGS sequence"/>
</dbReference>
<name>A0A3N0BQ65_9SPHI</name>
<proteinExistence type="predicted"/>
<accession>A0A3N0BQ65</accession>
<evidence type="ECO:0000256" key="1">
    <source>
        <dbReference type="SAM" id="MobiDB-lite"/>
    </source>
</evidence>
<evidence type="ECO:0000313" key="3">
    <source>
        <dbReference type="Proteomes" id="UP000274046"/>
    </source>
</evidence>